<feature type="transmembrane region" description="Helical" evidence="6">
    <location>
        <begin position="147"/>
        <end position="169"/>
    </location>
</feature>
<dbReference type="PANTHER" id="PTHR30250:SF11">
    <property type="entry name" value="O-ANTIGEN TRANSPORTER-RELATED"/>
    <property type="match status" value="1"/>
</dbReference>
<keyword evidence="5 6" id="KW-0472">Membrane</keyword>
<feature type="transmembrane region" description="Helical" evidence="6">
    <location>
        <begin position="175"/>
        <end position="196"/>
    </location>
</feature>
<gene>
    <name evidence="7" type="ORF">IDJ76_01965</name>
</gene>
<dbReference type="AlphaFoldDB" id="A0A926RZH1"/>
<feature type="transmembrane region" description="Helical" evidence="6">
    <location>
        <begin position="298"/>
        <end position="321"/>
    </location>
</feature>
<evidence type="ECO:0000256" key="4">
    <source>
        <dbReference type="ARBA" id="ARBA00022989"/>
    </source>
</evidence>
<evidence type="ECO:0000256" key="5">
    <source>
        <dbReference type="ARBA" id="ARBA00023136"/>
    </source>
</evidence>
<evidence type="ECO:0000256" key="6">
    <source>
        <dbReference type="SAM" id="Phobius"/>
    </source>
</evidence>
<name>A0A926RZH1_9SPHI</name>
<feature type="transmembrane region" description="Helical" evidence="6">
    <location>
        <begin position="364"/>
        <end position="385"/>
    </location>
</feature>
<dbReference type="InterPro" id="IPR050833">
    <property type="entry name" value="Poly_Biosynth_Transport"/>
</dbReference>
<dbReference type="Proteomes" id="UP000619078">
    <property type="component" value="Unassembled WGS sequence"/>
</dbReference>
<feature type="transmembrane region" description="Helical" evidence="6">
    <location>
        <begin position="391"/>
        <end position="410"/>
    </location>
</feature>
<evidence type="ECO:0000256" key="2">
    <source>
        <dbReference type="ARBA" id="ARBA00022475"/>
    </source>
</evidence>
<accession>A0A926RZH1</accession>
<comment type="caution">
    <text evidence="7">The sequence shown here is derived from an EMBL/GenBank/DDBJ whole genome shotgun (WGS) entry which is preliminary data.</text>
</comment>
<dbReference type="Pfam" id="PF13440">
    <property type="entry name" value="Polysacc_synt_3"/>
    <property type="match status" value="1"/>
</dbReference>
<evidence type="ECO:0000313" key="7">
    <source>
        <dbReference type="EMBL" id="MBD1391855.1"/>
    </source>
</evidence>
<protein>
    <submittedName>
        <fullName evidence="7">Oligosaccharide flippase family protein</fullName>
    </submittedName>
</protein>
<dbReference type="RefSeq" id="WP_191160184.1">
    <property type="nucleotide sequence ID" value="NZ_JACWMX010000001.1"/>
</dbReference>
<organism evidence="7 8">
    <name type="scientific">Mucilaginibacter glaciei</name>
    <dbReference type="NCBI Taxonomy" id="2772109"/>
    <lineage>
        <taxon>Bacteria</taxon>
        <taxon>Pseudomonadati</taxon>
        <taxon>Bacteroidota</taxon>
        <taxon>Sphingobacteriia</taxon>
        <taxon>Sphingobacteriales</taxon>
        <taxon>Sphingobacteriaceae</taxon>
        <taxon>Mucilaginibacter</taxon>
    </lineage>
</organism>
<keyword evidence="8" id="KW-1185">Reference proteome</keyword>
<dbReference type="GO" id="GO:0005886">
    <property type="term" value="C:plasma membrane"/>
    <property type="evidence" value="ECO:0007669"/>
    <property type="project" value="UniProtKB-SubCell"/>
</dbReference>
<keyword evidence="4 6" id="KW-1133">Transmembrane helix</keyword>
<evidence type="ECO:0000256" key="1">
    <source>
        <dbReference type="ARBA" id="ARBA00004651"/>
    </source>
</evidence>
<feature type="transmembrane region" description="Helical" evidence="6">
    <location>
        <begin position="81"/>
        <end position="106"/>
    </location>
</feature>
<dbReference type="EMBL" id="JACWMX010000001">
    <property type="protein sequence ID" value="MBD1391855.1"/>
    <property type="molecule type" value="Genomic_DNA"/>
</dbReference>
<feature type="transmembrane region" description="Helical" evidence="6">
    <location>
        <begin position="44"/>
        <end position="61"/>
    </location>
</feature>
<reference evidence="7" key="1">
    <citation type="submission" date="2020-09" db="EMBL/GenBank/DDBJ databases">
        <title>Novel species of Mucilaginibacter isolated from a glacier on the Tibetan Plateau.</title>
        <authorList>
            <person name="Liu Q."/>
            <person name="Xin Y.-H."/>
        </authorList>
    </citation>
    <scope>NUCLEOTIDE SEQUENCE</scope>
    <source>
        <strain evidence="7">ZB1P21</strain>
    </source>
</reference>
<sequence length="446" mass="50125">MSFFKKIVNKHTMSLVSNAAMPLIGMLVLSLMAHNLHKVDFGNYIFFLIIFTLADTFRSGFMQTSVVKFYAGADRKRAINIAGSAWAVGLMITISFVLIDFLLYMFVKSSNADLEATLKWFGVIYFCTLPSAIASWLLPAEQRFDKLLILQLVNQGGFLLCVLGLIFFHDVTFETVIYCYLGNNIVTSLLCIFTGWSKIRSVRYRSVQAMKDLAHFGKFSVGTTLMSTLLSSSDTFIIKSKFPVELVGVYYIPQRLLEIFQIPIRSFVAIAMPELSAAVHQKDDVEVATIMKKYAGMLTVLFVPIAIGAFVFGGIVIHLLFGKKFDNTDAVSIFRIFICYVMLLPIDRFFGITLDIIGKPHLNMIKVILMLIVNVTGDFVGIALLHNLYGVAISSLFTFLTGAIFGYWQLKKHLNFTVRDIFSLGYQQLKEVATHLLRKKAKPDNS</sequence>
<feature type="transmembrane region" description="Helical" evidence="6">
    <location>
        <begin position="118"/>
        <end position="138"/>
    </location>
</feature>
<evidence type="ECO:0000313" key="8">
    <source>
        <dbReference type="Proteomes" id="UP000619078"/>
    </source>
</evidence>
<feature type="transmembrane region" description="Helical" evidence="6">
    <location>
        <begin position="12"/>
        <end position="32"/>
    </location>
</feature>
<evidence type="ECO:0000256" key="3">
    <source>
        <dbReference type="ARBA" id="ARBA00022692"/>
    </source>
</evidence>
<keyword evidence="2" id="KW-1003">Cell membrane</keyword>
<comment type="subcellular location">
    <subcellularLocation>
        <location evidence="1">Cell membrane</location>
        <topology evidence="1">Multi-pass membrane protein</topology>
    </subcellularLocation>
</comment>
<feature type="transmembrane region" description="Helical" evidence="6">
    <location>
        <begin position="333"/>
        <end position="352"/>
    </location>
</feature>
<dbReference type="PANTHER" id="PTHR30250">
    <property type="entry name" value="PST FAMILY PREDICTED COLANIC ACID TRANSPORTER"/>
    <property type="match status" value="1"/>
</dbReference>
<proteinExistence type="predicted"/>
<keyword evidence="3 6" id="KW-0812">Transmembrane</keyword>